<dbReference type="Proteomes" id="UP001301350">
    <property type="component" value="Unassembled WGS sequence"/>
</dbReference>
<accession>A0AAV9IQU6</accession>
<sequence length="590" mass="65368">MLDGTTAVALWCHLQDECAERAREGFQALLSLREQRAEDAVGGGESTTDPTQRPLVSVQERLLTSKAEVVEVLAGLLQQRLFLEATASTSATVRRNAWLFLGELVLYVSAPGSDASTLRAVRHRVRRRLWREYGWVYAGEIAYYLIRRRRRDLRLSHACHQTDSCAASEAASSSARDDESCWMMRHVLPTVLRHARPLPPIRDDGTAGESLWSPGDVMDGDEELLVENSAQPVSSADAYALLVAVYSAWRESPLDTSSSLLAGSPWSPTPSPDWLEWLLSRDTLWLRWWALPAVAAAAAATDAIDDAMLRETDRRTYERRLALALAQVQLCREWLVVVAAPPLQISEYGRDGSGGADAAKEGGRESEVRAPDTLMIPRPTSNASRALPHVLLADGGAVSALHDAFGGRCLEPTEQRDVLQRVLHDDPTLLHRANIRGVQLVTLLERHPVEFVSALTRHLLATSTSRAEEYLQALAQLPVSVTSLSLVHAVHRRDLFRHFVSHACARLTPRPLDHTAARQEQLLAALVLRALEEEEEAQQHQRTGEHTVSVSSVISKELGAELRTWALRASRLHTVARLYRALARYAQSPP</sequence>
<comment type="caution">
    <text evidence="3">The sequence shown here is derived from an EMBL/GenBank/DDBJ whole genome shotgun (WGS) entry which is preliminary data.</text>
</comment>
<evidence type="ECO:0000313" key="4">
    <source>
        <dbReference type="Proteomes" id="UP001301350"/>
    </source>
</evidence>
<evidence type="ECO:0000256" key="2">
    <source>
        <dbReference type="SAM" id="MobiDB-lite"/>
    </source>
</evidence>
<protein>
    <submittedName>
        <fullName evidence="3">Uncharacterized protein</fullName>
    </submittedName>
</protein>
<feature type="coiled-coil region" evidence="1">
    <location>
        <begin position="516"/>
        <end position="543"/>
    </location>
</feature>
<reference evidence="3 4" key="1">
    <citation type="submission" date="2022-07" db="EMBL/GenBank/DDBJ databases">
        <title>Genome-wide signatures of adaptation to extreme environments.</title>
        <authorList>
            <person name="Cho C.H."/>
            <person name="Yoon H.S."/>
        </authorList>
    </citation>
    <scope>NUCLEOTIDE SEQUENCE [LARGE SCALE GENOMIC DNA]</scope>
    <source>
        <strain evidence="3 4">DBV 063 E5</strain>
    </source>
</reference>
<proteinExistence type="predicted"/>
<keyword evidence="4" id="KW-1185">Reference proteome</keyword>
<evidence type="ECO:0000313" key="3">
    <source>
        <dbReference type="EMBL" id="KAK4534450.1"/>
    </source>
</evidence>
<feature type="region of interest" description="Disordered" evidence="2">
    <location>
        <begin position="349"/>
        <end position="379"/>
    </location>
</feature>
<gene>
    <name evidence="3" type="ORF">CDCA_CDCA02G0475</name>
</gene>
<dbReference type="AlphaFoldDB" id="A0AAV9IQU6"/>
<dbReference type="EMBL" id="JANCYW010000002">
    <property type="protein sequence ID" value="KAK4534450.1"/>
    <property type="molecule type" value="Genomic_DNA"/>
</dbReference>
<name>A0AAV9IQU6_CYACA</name>
<feature type="compositionally biased region" description="Basic and acidic residues" evidence="2">
    <location>
        <begin position="358"/>
        <end position="370"/>
    </location>
</feature>
<keyword evidence="1" id="KW-0175">Coiled coil</keyword>
<evidence type="ECO:0000256" key="1">
    <source>
        <dbReference type="SAM" id="Coils"/>
    </source>
</evidence>
<organism evidence="3 4">
    <name type="scientific">Cyanidium caldarium</name>
    <name type="common">Red alga</name>
    <dbReference type="NCBI Taxonomy" id="2771"/>
    <lineage>
        <taxon>Eukaryota</taxon>
        <taxon>Rhodophyta</taxon>
        <taxon>Bangiophyceae</taxon>
        <taxon>Cyanidiales</taxon>
        <taxon>Cyanidiaceae</taxon>
        <taxon>Cyanidium</taxon>
    </lineage>
</organism>